<dbReference type="InParanoid" id="A0A1X7UET2"/>
<dbReference type="InterPro" id="IPR055469">
    <property type="entry name" value="DUF7041"/>
</dbReference>
<reference evidence="2" key="1">
    <citation type="submission" date="2017-05" db="UniProtKB">
        <authorList>
            <consortium name="EnsemblMetazoa"/>
        </authorList>
    </citation>
    <scope>IDENTIFICATION</scope>
</reference>
<sequence>MAQDEAPTAHIYPTTAAVILKLPPFWPSDPRVWFAQVDAQFSTRNITSEKTMFNYVVASLAPEFAPEQLFNTEELGDRKPSQLLQRMQPLLGDKGSSTDASFLRELFLQGLPSNVGMVLASSDTMDLEKLTQLADKIVEVATPQVHSATQDP</sequence>
<proteinExistence type="predicted"/>
<dbReference type="AlphaFoldDB" id="A0A1X7UET2"/>
<evidence type="ECO:0000259" key="1">
    <source>
        <dbReference type="Pfam" id="PF23055"/>
    </source>
</evidence>
<name>A0A1X7UET2_AMPQE</name>
<dbReference type="OMA" id="WPSGHER"/>
<evidence type="ECO:0000313" key="2">
    <source>
        <dbReference type="EnsemblMetazoa" id="Aqu2.1.25973_001"/>
    </source>
</evidence>
<dbReference type="PANTHER" id="PTHR33327:SF3">
    <property type="entry name" value="RNA-DIRECTED DNA POLYMERASE"/>
    <property type="match status" value="1"/>
</dbReference>
<feature type="domain" description="DUF7041" evidence="1">
    <location>
        <begin position="22"/>
        <end position="65"/>
    </location>
</feature>
<dbReference type="EnsemblMetazoa" id="Aqu2.1.25973_001">
    <property type="protein sequence ID" value="Aqu2.1.25973_001"/>
    <property type="gene ID" value="Aqu2.1.25973"/>
</dbReference>
<dbReference type="Pfam" id="PF23055">
    <property type="entry name" value="DUF7041"/>
    <property type="match status" value="1"/>
</dbReference>
<dbReference type="OrthoDB" id="6260718at2759"/>
<dbReference type="eggNOG" id="KOG0017">
    <property type="taxonomic scope" value="Eukaryota"/>
</dbReference>
<accession>A0A1X7UET2</accession>
<dbReference type="PANTHER" id="PTHR33327">
    <property type="entry name" value="ENDONUCLEASE"/>
    <property type="match status" value="1"/>
</dbReference>
<protein>
    <recommendedName>
        <fullName evidence="1">DUF7041 domain-containing protein</fullName>
    </recommendedName>
</protein>
<organism evidence="2">
    <name type="scientific">Amphimedon queenslandica</name>
    <name type="common">Sponge</name>
    <dbReference type="NCBI Taxonomy" id="400682"/>
    <lineage>
        <taxon>Eukaryota</taxon>
        <taxon>Metazoa</taxon>
        <taxon>Porifera</taxon>
        <taxon>Demospongiae</taxon>
        <taxon>Heteroscleromorpha</taxon>
        <taxon>Haplosclerida</taxon>
        <taxon>Niphatidae</taxon>
        <taxon>Amphimedon</taxon>
    </lineage>
</organism>